<evidence type="ECO:0000256" key="1">
    <source>
        <dbReference type="SAM" id="SignalP"/>
    </source>
</evidence>
<protein>
    <submittedName>
        <fullName evidence="2">Uncharacterized protein</fullName>
    </submittedName>
</protein>
<comment type="caution">
    <text evidence="2">The sequence shown here is derived from an EMBL/GenBank/DDBJ whole genome shotgun (WGS) entry which is preliminary data.</text>
</comment>
<feature type="signal peptide" evidence="1">
    <location>
        <begin position="1"/>
        <end position="19"/>
    </location>
</feature>
<keyword evidence="3" id="KW-1185">Reference proteome</keyword>
<proteinExistence type="predicted"/>
<sequence>MTPLKFLIVNTLCLAVTDAAYYTRLFISESTPVQSGKTRVPFDTVIADYGNLYDDDTGKVIIPETEKSYYEVHVKVSEVKNARVDVMVKSNGVENQSGTCQFDAHNVCKISLRTSFNEGDEIIVNFKSDVDTTIEKDGTYIFVSTR</sequence>
<evidence type="ECO:0000313" key="3">
    <source>
        <dbReference type="Proteomes" id="UP001347796"/>
    </source>
</evidence>
<keyword evidence="1" id="KW-0732">Signal</keyword>
<name>A0AAN8PF06_PATCE</name>
<organism evidence="2 3">
    <name type="scientific">Patella caerulea</name>
    <name type="common">Rayed Mediterranean limpet</name>
    <dbReference type="NCBI Taxonomy" id="87958"/>
    <lineage>
        <taxon>Eukaryota</taxon>
        <taxon>Metazoa</taxon>
        <taxon>Spiralia</taxon>
        <taxon>Lophotrochozoa</taxon>
        <taxon>Mollusca</taxon>
        <taxon>Gastropoda</taxon>
        <taxon>Patellogastropoda</taxon>
        <taxon>Patelloidea</taxon>
        <taxon>Patellidae</taxon>
        <taxon>Patella</taxon>
    </lineage>
</organism>
<dbReference type="Gene3D" id="2.60.120.40">
    <property type="match status" value="1"/>
</dbReference>
<evidence type="ECO:0000313" key="2">
    <source>
        <dbReference type="EMBL" id="KAK6173623.1"/>
    </source>
</evidence>
<dbReference type="InterPro" id="IPR008983">
    <property type="entry name" value="Tumour_necrosis_fac-like_dom"/>
</dbReference>
<dbReference type="SUPFAM" id="SSF49842">
    <property type="entry name" value="TNF-like"/>
    <property type="match status" value="1"/>
</dbReference>
<feature type="chain" id="PRO_5043033390" evidence="1">
    <location>
        <begin position="20"/>
        <end position="146"/>
    </location>
</feature>
<gene>
    <name evidence="2" type="ORF">SNE40_017040</name>
</gene>
<dbReference type="Proteomes" id="UP001347796">
    <property type="component" value="Unassembled WGS sequence"/>
</dbReference>
<dbReference type="AlphaFoldDB" id="A0AAN8PF06"/>
<reference evidence="2 3" key="1">
    <citation type="submission" date="2024-01" db="EMBL/GenBank/DDBJ databases">
        <title>The genome of the rayed Mediterranean limpet Patella caerulea (Linnaeus, 1758).</title>
        <authorList>
            <person name="Anh-Thu Weber A."/>
            <person name="Halstead-Nussloch G."/>
        </authorList>
    </citation>
    <scope>NUCLEOTIDE SEQUENCE [LARGE SCALE GENOMIC DNA]</scope>
    <source>
        <strain evidence="2">AATW-2023a</strain>
        <tissue evidence="2">Whole specimen</tissue>
    </source>
</reference>
<accession>A0AAN8PF06</accession>
<dbReference type="EMBL" id="JAZGQO010000011">
    <property type="protein sequence ID" value="KAK6173623.1"/>
    <property type="molecule type" value="Genomic_DNA"/>
</dbReference>